<dbReference type="Proteomes" id="UP000584867">
    <property type="component" value="Unassembled WGS sequence"/>
</dbReference>
<sequence>MTYQISPQGLSLTKQFEGLRLTAYQDVAGIWTIGFGHTGDVHPGQTITNEQADSLLLSDMAVAIACVNRQVKVSLTQGQFDALCDFTFNEGVGNFTTSTLLRVLNTGDYTAAAKQFSVWVYAGGKVQPGLERRRAAEQEMFSGSSE</sequence>
<keyword evidence="5" id="KW-1035">Host cytoplasm</keyword>
<dbReference type="InterPro" id="IPR002196">
    <property type="entry name" value="Glyco_hydro_24"/>
</dbReference>
<comment type="similarity">
    <text evidence="7">Belongs to the glycosyl hydrolase 24 family.</text>
</comment>
<dbReference type="HAMAP" id="MF_04110">
    <property type="entry name" value="ENDOLYSIN_T4"/>
    <property type="match status" value="1"/>
</dbReference>
<organism evidence="8 9">
    <name type="scientific">Granulicella mallensis</name>
    <dbReference type="NCBI Taxonomy" id="940614"/>
    <lineage>
        <taxon>Bacteria</taxon>
        <taxon>Pseudomonadati</taxon>
        <taxon>Acidobacteriota</taxon>
        <taxon>Terriglobia</taxon>
        <taxon>Terriglobales</taxon>
        <taxon>Acidobacteriaceae</taxon>
        <taxon>Granulicella</taxon>
    </lineage>
</organism>
<evidence type="ECO:0000256" key="6">
    <source>
        <dbReference type="ARBA" id="ARBA00023295"/>
    </source>
</evidence>
<evidence type="ECO:0000256" key="3">
    <source>
        <dbReference type="ARBA" id="ARBA00022638"/>
    </source>
</evidence>
<keyword evidence="4 7" id="KW-0378">Hydrolase</keyword>
<dbReference type="InterPro" id="IPR034690">
    <property type="entry name" value="Endolysin_T4_type"/>
</dbReference>
<accession>A0A7W8EBY7</accession>
<dbReference type="PANTHER" id="PTHR38107">
    <property type="match status" value="1"/>
</dbReference>
<evidence type="ECO:0000256" key="2">
    <source>
        <dbReference type="ARBA" id="ARBA00022529"/>
    </source>
</evidence>
<evidence type="ECO:0000313" key="9">
    <source>
        <dbReference type="Proteomes" id="UP000584867"/>
    </source>
</evidence>
<dbReference type="InterPro" id="IPR023346">
    <property type="entry name" value="Lysozyme-like_dom_sf"/>
</dbReference>
<dbReference type="RefSeq" id="WP_184259421.1">
    <property type="nucleotide sequence ID" value="NZ_JACHIO010000024.1"/>
</dbReference>
<comment type="catalytic activity">
    <reaction evidence="1 7">
        <text>Hydrolysis of (1-&gt;4)-beta-linkages between N-acetylmuramic acid and N-acetyl-D-glucosamine residues in a peptidoglycan and between N-acetyl-D-glucosamine residues in chitodextrins.</text>
        <dbReference type="EC" id="3.2.1.17"/>
    </reaction>
</comment>
<evidence type="ECO:0000256" key="4">
    <source>
        <dbReference type="ARBA" id="ARBA00022801"/>
    </source>
</evidence>
<dbReference type="InterPro" id="IPR033907">
    <property type="entry name" value="Endolysin_autolysin"/>
</dbReference>
<dbReference type="SUPFAM" id="SSF53955">
    <property type="entry name" value="Lysozyme-like"/>
    <property type="match status" value="1"/>
</dbReference>
<evidence type="ECO:0000256" key="5">
    <source>
        <dbReference type="ARBA" id="ARBA00023200"/>
    </source>
</evidence>
<reference evidence="8 9" key="1">
    <citation type="submission" date="2020-08" db="EMBL/GenBank/DDBJ databases">
        <title>Genomic Encyclopedia of Type Strains, Phase IV (KMG-V): Genome sequencing to study the core and pangenomes of soil and plant-associated prokaryotes.</title>
        <authorList>
            <person name="Whitman W."/>
        </authorList>
    </citation>
    <scope>NUCLEOTIDE SEQUENCE [LARGE SCALE GENOMIC DNA]</scope>
    <source>
        <strain evidence="8 9">X5P3</strain>
    </source>
</reference>
<dbReference type="CDD" id="cd00737">
    <property type="entry name" value="lyz_endolysin_autolysin"/>
    <property type="match status" value="1"/>
</dbReference>
<name>A0A7W8EBY7_9BACT</name>
<dbReference type="Pfam" id="PF00959">
    <property type="entry name" value="Phage_lysozyme"/>
    <property type="match status" value="1"/>
</dbReference>
<evidence type="ECO:0000256" key="7">
    <source>
        <dbReference type="RuleBase" id="RU003788"/>
    </source>
</evidence>
<dbReference type="Gene3D" id="1.10.530.40">
    <property type="match status" value="1"/>
</dbReference>
<protein>
    <recommendedName>
        <fullName evidence="7">Lysozyme</fullName>
        <ecNumber evidence="7">3.2.1.17</ecNumber>
    </recommendedName>
</protein>
<dbReference type="EC" id="3.2.1.17" evidence="7"/>
<dbReference type="InterPro" id="IPR051018">
    <property type="entry name" value="Bacteriophage_GH24"/>
</dbReference>
<dbReference type="GO" id="GO:0016998">
    <property type="term" value="P:cell wall macromolecule catabolic process"/>
    <property type="evidence" value="ECO:0007669"/>
    <property type="project" value="InterPro"/>
</dbReference>
<proteinExistence type="inferred from homology"/>
<dbReference type="GO" id="GO:0009253">
    <property type="term" value="P:peptidoglycan catabolic process"/>
    <property type="evidence" value="ECO:0007669"/>
    <property type="project" value="InterPro"/>
</dbReference>
<dbReference type="EMBL" id="JACHIO010000024">
    <property type="protein sequence ID" value="MBB5066136.1"/>
    <property type="molecule type" value="Genomic_DNA"/>
</dbReference>
<dbReference type="PANTHER" id="PTHR38107:SF3">
    <property type="entry name" value="LYSOZYME RRRD-RELATED"/>
    <property type="match status" value="1"/>
</dbReference>
<comment type="caution">
    <text evidence="8">The sequence shown here is derived from an EMBL/GenBank/DDBJ whole genome shotgun (WGS) entry which is preliminary data.</text>
</comment>
<evidence type="ECO:0000256" key="1">
    <source>
        <dbReference type="ARBA" id="ARBA00000632"/>
    </source>
</evidence>
<evidence type="ECO:0000313" key="8">
    <source>
        <dbReference type="EMBL" id="MBB5066136.1"/>
    </source>
</evidence>
<dbReference type="InterPro" id="IPR023347">
    <property type="entry name" value="Lysozyme_dom_sf"/>
</dbReference>
<keyword evidence="2 7" id="KW-0929">Antimicrobial</keyword>
<dbReference type="GO" id="GO:0003796">
    <property type="term" value="F:lysozyme activity"/>
    <property type="evidence" value="ECO:0007669"/>
    <property type="project" value="UniProtKB-EC"/>
</dbReference>
<dbReference type="GO" id="GO:0042742">
    <property type="term" value="P:defense response to bacterium"/>
    <property type="evidence" value="ECO:0007669"/>
    <property type="project" value="UniProtKB-KW"/>
</dbReference>
<gene>
    <name evidence="8" type="ORF">HDF15_004510</name>
</gene>
<dbReference type="AlphaFoldDB" id="A0A7W8EBY7"/>
<dbReference type="GO" id="GO:0031640">
    <property type="term" value="P:killing of cells of another organism"/>
    <property type="evidence" value="ECO:0007669"/>
    <property type="project" value="UniProtKB-KW"/>
</dbReference>
<keyword evidence="3 7" id="KW-0081">Bacteriolytic enzyme</keyword>
<keyword evidence="6 7" id="KW-0326">Glycosidase</keyword>